<protein>
    <recommendedName>
        <fullName evidence="2">Peptidoglycan binding-like domain-containing protein</fullName>
    </recommendedName>
</protein>
<dbReference type="SUPFAM" id="SSF47090">
    <property type="entry name" value="PGBD-like"/>
    <property type="match status" value="1"/>
</dbReference>
<dbReference type="RefSeq" id="WP_011386385.1">
    <property type="nucleotide sequence ID" value="NC_007626.1"/>
</dbReference>
<dbReference type="STRING" id="342108.amb4032"/>
<dbReference type="AlphaFoldDB" id="Q2VZY9"/>
<proteinExistence type="predicted"/>
<dbReference type="Pfam" id="PF01471">
    <property type="entry name" value="PG_binding_1"/>
    <property type="match status" value="1"/>
</dbReference>
<keyword evidence="4" id="KW-1185">Reference proteome</keyword>
<feature type="domain" description="Peptidoglycan binding-like" evidence="2">
    <location>
        <begin position="19"/>
        <end position="68"/>
    </location>
</feature>
<dbReference type="Proteomes" id="UP000007058">
    <property type="component" value="Chromosome"/>
</dbReference>
<evidence type="ECO:0000313" key="4">
    <source>
        <dbReference type="Proteomes" id="UP000007058"/>
    </source>
</evidence>
<reference evidence="3 4" key="1">
    <citation type="journal article" date="2005" name="DNA Res.">
        <title>Complete genome sequence of the facultative anaerobic magnetotactic bacterium Magnetospirillum sp. strain AMB-1.</title>
        <authorList>
            <person name="Matsunaga T."/>
            <person name="Okamura Y."/>
            <person name="Fukuda Y."/>
            <person name="Wahyudi A.T."/>
            <person name="Murase Y."/>
            <person name="Takeyama H."/>
        </authorList>
    </citation>
    <scope>NUCLEOTIDE SEQUENCE [LARGE SCALE GENOMIC DNA]</scope>
    <source>
        <strain evidence="4">ATCC 700264 / AMB-1</strain>
    </source>
</reference>
<dbReference type="EMBL" id="AP007255">
    <property type="protein sequence ID" value="BAE52836.1"/>
    <property type="molecule type" value="Genomic_DNA"/>
</dbReference>
<feature type="region of interest" description="Disordered" evidence="1">
    <location>
        <begin position="111"/>
        <end position="136"/>
    </location>
</feature>
<evidence type="ECO:0000313" key="3">
    <source>
        <dbReference type="EMBL" id="BAE52836.1"/>
    </source>
</evidence>
<sequence>MSIDLNDTIGSSYPADPGDVLNVKTSMNNLGYYDPPAAYGLTPWPDTPMFDGIKNFQKDHDLEVDGIMHPDGPTVTTMNKGLAQGEDSPSDGNEQLAYNPAAANLLDMMLQRGTKGGGGGNSCPGDRAPRSGDECDELYNADSSICRSLPPVPRIRRNCWSSASERNAACRSGRPLPPLDSSDRP</sequence>
<organism evidence="3 4">
    <name type="scientific">Paramagnetospirillum magneticum (strain ATCC 700264 / AMB-1)</name>
    <name type="common">Magnetospirillum magneticum</name>
    <dbReference type="NCBI Taxonomy" id="342108"/>
    <lineage>
        <taxon>Bacteria</taxon>
        <taxon>Pseudomonadati</taxon>
        <taxon>Pseudomonadota</taxon>
        <taxon>Alphaproteobacteria</taxon>
        <taxon>Rhodospirillales</taxon>
        <taxon>Magnetospirillaceae</taxon>
        <taxon>Paramagnetospirillum</taxon>
    </lineage>
</organism>
<evidence type="ECO:0000256" key="1">
    <source>
        <dbReference type="SAM" id="MobiDB-lite"/>
    </source>
</evidence>
<accession>Q2VZY9</accession>
<dbReference type="HOGENOM" id="CLU_1459659_0_0_5"/>
<name>Q2VZY9_PARM1</name>
<evidence type="ECO:0000259" key="2">
    <source>
        <dbReference type="Pfam" id="PF01471"/>
    </source>
</evidence>
<dbReference type="KEGG" id="mag:amb4032"/>
<gene>
    <name evidence="3" type="ordered locus">amb4032</name>
</gene>
<dbReference type="InterPro" id="IPR036365">
    <property type="entry name" value="PGBD-like_sf"/>
</dbReference>
<feature type="region of interest" description="Disordered" evidence="1">
    <location>
        <begin position="163"/>
        <end position="185"/>
    </location>
</feature>
<dbReference type="InterPro" id="IPR002477">
    <property type="entry name" value="Peptidoglycan-bd-like"/>
</dbReference>